<dbReference type="Proteomes" id="UP000799423">
    <property type="component" value="Unassembled WGS sequence"/>
</dbReference>
<reference evidence="2" key="1">
    <citation type="submission" date="2020-01" db="EMBL/GenBank/DDBJ databases">
        <authorList>
            <consortium name="DOE Joint Genome Institute"/>
            <person name="Haridas S."/>
            <person name="Albert R."/>
            <person name="Binder M."/>
            <person name="Bloem J."/>
            <person name="Labutti K."/>
            <person name="Salamov A."/>
            <person name="Andreopoulos B."/>
            <person name="Baker S.E."/>
            <person name="Barry K."/>
            <person name="Bills G."/>
            <person name="Bluhm B.H."/>
            <person name="Cannon C."/>
            <person name="Castanera R."/>
            <person name="Culley D.E."/>
            <person name="Daum C."/>
            <person name="Ezra D."/>
            <person name="Gonzalez J.B."/>
            <person name="Henrissat B."/>
            <person name="Kuo A."/>
            <person name="Liang C."/>
            <person name="Lipzen A."/>
            <person name="Lutzoni F."/>
            <person name="Magnuson J."/>
            <person name="Mondo S."/>
            <person name="Nolan M."/>
            <person name="Ohm R."/>
            <person name="Pangilinan J."/>
            <person name="Park H.-J."/>
            <person name="Ramirez L."/>
            <person name="Alfaro M."/>
            <person name="Sun H."/>
            <person name="Tritt A."/>
            <person name="Yoshinaga Y."/>
            <person name="Zwiers L.-H."/>
            <person name="Turgeon B.G."/>
            <person name="Goodwin S.B."/>
            <person name="Spatafora J.W."/>
            <person name="Crous P.W."/>
            <person name="Grigoriev I.V."/>
        </authorList>
    </citation>
    <scope>NUCLEOTIDE SEQUENCE</scope>
    <source>
        <strain evidence="2">IPT5</strain>
    </source>
</reference>
<proteinExistence type="predicted"/>
<keyword evidence="1" id="KW-1133">Transmembrane helix</keyword>
<dbReference type="AlphaFoldDB" id="A0A6A7B7C7"/>
<protein>
    <submittedName>
        <fullName evidence="2">Uncharacterized protein</fullName>
    </submittedName>
</protein>
<evidence type="ECO:0000313" key="2">
    <source>
        <dbReference type="EMBL" id="KAF2851194.1"/>
    </source>
</evidence>
<evidence type="ECO:0000256" key="1">
    <source>
        <dbReference type="SAM" id="Phobius"/>
    </source>
</evidence>
<dbReference type="EMBL" id="MU006303">
    <property type="protein sequence ID" value="KAF2851194.1"/>
    <property type="molecule type" value="Genomic_DNA"/>
</dbReference>
<keyword evidence="1" id="KW-0472">Membrane</keyword>
<evidence type="ECO:0000313" key="3">
    <source>
        <dbReference type="Proteomes" id="UP000799423"/>
    </source>
</evidence>
<keyword evidence="3" id="KW-1185">Reference proteome</keyword>
<keyword evidence="1" id="KW-0812">Transmembrane</keyword>
<accession>A0A6A7B7C7</accession>
<name>A0A6A7B7C7_9PLEO</name>
<gene>
    <name evidence="2" type="ORF">T440DRAFT_467927</name>
</gene>
<feature type="transmembrane region" description="Helical" evidence="1">
    <location>
        <begin position="6"/>
        <end position="26"/>
    </location>
</feature>
<sequence>MESNVVFACPIFMSVGSMITNSLFVYKHSASWNGRDRSRSVRTKAADLIRISNR</sequence>
<organism evidence="2 3">
    <name type="scientific">Plenodomus tracheiphilus IPT5</name>
    <dbReference type="NCBI Taxonomy" id="1408161"/>
    <lineage>
        <taxon>Eukaryota</taxon>
        <taxon>Fungi</taxon>
        <taxon>Dikarya</taxon>
        <taxon>Ascomycota</taxon>
        <taxon>Pezizomycotina</taxon>
        <taxon>Dothideomycetes</taxon>
        <taxon>Pleosporomycetidae</taxon>
        <taxon>Pleosporales</taxon>
        <taxon>Pleosporineae</taxon>
        <taxon>Leptosphaeriaceae</taxon>
        <taxon>Plenodomus</taxon>
    </lineage>
</organism>